<reference evidence="1" key="1">
    <citation type="journal article" date="2022" name="Front. Genet.">
        <title>Chromosome-Scale Assembly of the Dendrobium nobile Genome Provides Insights Into the Molecular Mechanism of the Biosynthesis of the Medicinal Active Ingredient of Dendrobium.</title>
        <authorList>
            <person name="Xu Q."/>
            <person name="Niu S.-C."/>
            <person name="Li K.-L."/>
            <person name="Zheng P.-J."/>
            <person name="Zhang X.-J."/>
            <person name="Jia Y."/>
            <person name="Liu Y."/>
            <person name="Niu Y.-X."/>
            <person name="Yu L.-H."/>
            <person name="Chen D.-F."/>
            <person name="Zhang G.-Q."/>
        </authorList>
    </citation>
    <scope>NUCLEOTIDE SEQUENCE</scope>
    <source>
        <tissue evidence="1">Leaf</tissue>
    </source>
</reference>
<comment type="caution">
    <text evidence="1">The sequence shown here is derived from an EMBL/GenBank/DDBJ whole genome shotgun (WGS) entry which is preliminary data.</text>
</comment>
<evidence type="ECO:0000313" key="2">
    <source>
        <dbReference type="Proteomes" id="UP000829196"/>
    </source>
</evidence>
<accession>A0A8T3A279</accession>
<dbReference type="AlphaFoldDB" id="A0A8T3A279"/>
<dbReference type="EMBL" id="JAGYWB010000019">
    <property type="protein sequence ID" value="KAI0488835.1"/>
    <property type="molecule type" value="Genomic_DNA"/>
</dbReference>
<keyword evidence="2" id="KW-1185">Reference proteome</keyword>
<name>A0A8T3A279_DENNO</name>
<organism evidence="1 2">
    <name type="scientific">Dendrobium nobile</name>
    <name type="common">Orchid</name>
    <dbReference type="NCBI Taxonomy" id="94219"/>
    <lineage>
        <taxon>Eukaryota</taxon>
        <taxon>Viridiplantae</taxon>
        <taxon>Streptophyta</taxon>
        <taxon>Embryophyta</taxon>
        <taxon>Tracheophyta</taxon>
        <taxon>Spermatophyta</taxon>
        <taxon>Magnoliopsida</taxon>
        <taxon>Liliopsida</taxon>
        <taxon>Asparagales</taxon>
        <taxon>Orchidaceae</taxon>
        <taxon>Epidendroideae</taxon>
        <taxon>Malaxideae</taxon>
        <taxon>Dendrobiinae</taxon>
        <taxon>Dendrobium</taxon>
    </lineage>
</organism>
<protein>
    <submittedName>
        <fullName evidence="1">Uncharacterized protein</fullName>
    </submittedName>
</protein>
<evidence type="ECO:0000313" key="1">
    <source>
        <dbReference type="EMBL" id="KAI0488835.1"/>
    </source>
</evidence>
<dbReference type="Proteomes" id="UP000829196">
    <property type="component" value="Unassembled WGS sequence"/>
</dbReference>
<proteinExistence type="predicted"/>
<sequence length="153" mass="17116">MSDRPDAIILPSTATAFRPQRSKSPSDLYLNPADLPLSVLKPHCQTPAICSASKSTIPSNRNLLFLFPNPTLLHLRSPLKPNSDSTFRSTLPFSDAVDRSRTRALVDLHCRRLLLFPSANLTPPDRPLSHPVRSLLIRQQKPPTSKQVDFQCR</sequence>
<gene>
    <name evidence="1" type="ORF">KFK09_028674</name>
</gene>